<dbReference type="GO" id="GO:0016798">
    <property type="term" value="F:hydrolase activity, acting on glycosyl bonds"/>
    <property type="evidence" value="ECO:0007669"/>
    <property type="project" value="UniProtKB-KW"/>
</dbReference>
<dbReference type="Gene3D" id="2.60.40.2030">
    <property type="match status" value="2"/>
</dbReference>
<accession>A0A5B1L5J4</accession>
<keyword evidence="4" id="KW-0378">Hydrolase</keyword>
<evidence type="ECO:0000313" key="7">
    <source>
        <dbReference type="EMBL" id="KAA1415951.1"/>
    </source>
</evidence>
<evidence type="ECO:0000256" key="1">
    <source>
        <dbReference type="ARBA" id="ARBA00022729"/>
    </source>
</evidence>
<keyword evidence="2" id="KW-0677">Repeat</keyword>
<dbReference type="EMBL" id="VUJV01000008">
    <property type="protein sequence ID" value="KAA1415951.1"/>
    <property type="molecule type" value="Genomic_DNA"/>
</dbReference>
<evidence type="ECO:0000256" key="3">
    <source>
        <dbReference type="ARBA" id="ARBA00022837"/>
    </source>
</evidence>
<dbReference type="GO" id="GO:0007154">
    <property type="term" value="P:cell communication"/>
    <property type="evidence" value="ECO:0007669"/>
    <property type="project" value="InterPro"/>
</dbReference>
<dbReference type="Pfam" id="PF03160">
    <property type="entry name" value="Calx-beta"/>
    <property type="match status" value="2"/>
</dbReference>
<evidence type="ECO:0000256" key="4">
    <source>
        <dbReference type="ARBA" id="ARBA00023295"/>
    </source>
</evidence>
<dbReference type="SMART" id="SM00237">
    <property type="entry name" value="Calx_beta"/>
    <property type="match status" value="2"/>
</dbReference>
<gene>
    <name evidence="7" type="ORF">F0U44_20190</name>
</gene>
<dbReference type="InterPro" id="IPR038081">
    <property type="entry name" value="CalX-like_sf"/>
</dbReference>
<name>A0A5B1L5J4_9ACTN</name>
<comment type="caution">
    <text evidence="7">The sequence shown here is derived from an EMBL/GenBank/DDBJ whole genome shotgun (WGS) entry which is preliminary data.</text>
</comment>
<dbReference type="Pfam" id="PF00415">
    <property type="entry name" value="RCC1"/>
    <property type="match status" value="5"/>
</dbReference>
<reference evidence="7 8" key="1">
    <citation type="submission" date="2019-09" db="EMBL/GenBank/DDBJ databases">
        <title>Nocardioides panacisoli sp. nov., isolated from the soil of a ginseng field.</title>
        <authorList>
            <person name="Cho C."/>
        </authorList>
    </citation>
    <scope>NUCLEOTIDE SEQUENCE [LARGE SCALE GENOMIC DNA]</scope>
    <source>
        <strain evidence="7 8">BN130099</strain>
    </source>
</reference>
<dbReference type="AlphaFoldDB" id="A0A5B1L5J4"/>
<keyword evidence="4" id="KW-0326">Glycosidase</keyword>
<dbReference type="InterPro" id="IPR003644">
    <property type="entry name" value="Calx_beta"/>
</dbReference>
<organism evidence="7 8">
    <name type="scientific">Nocardioides humilatus</name>
    <dbReference type="NCBI Taxonomy" id="2607660"/>
    <lineage>
        <taxon>Bacteria</taxon>
        <taxon>Bacillati</taxon>
        <taxon>Actinomycetota</taxon>
        <taxon>Actinomycetes</taxon>
        <taxon>Propionibacteriales</taxon>
        <taxon>Nocardioidaceae</taxon>
        <taxon>Nocardioides</taxon>
    </lineage>
</organism>
<dbReference type="SUPFAM" id="SSF49265">
    <property type="entry name" value="Fibronectin type III"/>
    <property type="match status" value="1"/>
</dbReference>
<keyword evidence="5" id="KW-0119">Carbohydrate metabolism</keyword>
<dbReference type="InterPro" id="IPR036116">
    <property type="entry name" value="FN3_sf"/>
</dbReference>
<dbReference type="GO" id="GO:0016020">
    <property type="term" value="C:membrane"/>
    <property type="evidence" value="ECO:0007669"/>
    <property type="project" value="InterPro"/>
</dbReference>
<dbReference type="InterPro" id="IPR051210">
    <property type="entry name" value="Ub_ligase/GEF_domain"/>
</dbReference>
<protein>
    <recommendedName>
        <fullName evidence="6">Fibronectin type-III domain-containing protein</fullName>
    </recommendedName>
</protein>
<sequence>MGFEVNRSAPVRILFGALFAMFIALASLAVVPSPANGDSNEGTANIDPDYRTNAGKIAAGDGHTCAVAGPDAHVYCWGWNGAGQLGNGTTIDSAEPVQVKLAGEPIEGVVDLTAGGNYTCAIFESGLGRCWGGGGAGQLGTGSTGSVSHPVAIAGNHFFTGISASYTTTCGTTATQLYCWGNNESGQLGQGDLIERDEPTLVNISGTPASVSVGAGTVCATNTAKDLFCWGSNSHGQVGIGTTGSDRTTPLQVSSLTDVEAVTNGAAHTCAISSAAVGAGTYCWGAGSDGRLGRNSTTPSNIPVLISGLGVADRVISADGNHTCVTDAAYLRCWGDNQYGQLGNGTTTDSLVPFQVPGYTAEVPTITTGYDHTCVQFQSGAVDCWGQNDRGQLGNGTTTNSSTGVHALQGPDVLTNVVITPDDHALNVAWDFPDEDGVPITGYHLKDLNGAFDFVTPNGAGNNRTIENLVEGQSYRISVSAINDVGEGPAVVMPPVVMDSGPYVEINDYAAYEGDSGRQTLIFSVHRFGTRNAAVQVRVSTSDGTAIQPGDYVKRSTVVKFKPFETVKEFQVKVKGDKLVEDDESLNVTLSEPVGAQIWDGSGTGTIWNDDAGVKPAFVVDNVNMVEGDSGSTNMIFTITRTGSSAAKGSVRWQPLGLAMNATAGEDFAAKNPTKVSFAAGVTSKTVKVKIFGDTDVEANEYFQVVLSDAVNGDLPFPNWGYGQILNDD</sequence>
<dbReference type="GO" id="GO:0000272">
    <property type="term" value="P:polysaccharide catabolic process"/>
    <property type="evidence" value="ECO:0007669"/>
    <property type="project" value="UniProtKB-KW"/>
</dbReference>
<evidence type="ECO:0000259" key="6">
    <source>
        <dbReference type="PROSITE" id="PS50853"/>
    </source>
</evidence>
<evidence type="ECO:0000256" key="5">
    <source>
        <dbReference type="ARBA" id="ARBA00023326"/>
    </source>
</evidence>
<dbReference type="PROSITE" id="PS50012">
    <property type="entry name" value="RCC1_3"/>
    <property type="match status" value="5"/>
</dbReference>
<dbReference type="InterPro" id="IPR013783">
    <property type="entry name" value="Ig-like_fold"/>
</dbReference>
<dbReference type="Pfam" id="PF00041">
    <property type="entry name" value="fn3"/>
    <property type="match status" value="1"/>
</dbReference>
<dbReference type="PANTHER" id="PTHR22870:SF408">
    <property type="entry name" value="OS09G0560450 PROTEIN"/>
    <property type="match status" value="1"/>
</dbReference>
<reference evidence="7 8" key="2">
    <citation type="submission" date="2019-09" db="EMBL/GenBank/DDBJ databases">
        <authorList>
            <person name="Jin C."/>
        </authorList>
    </citation>
    <scope>NUCLEOTIDE SEQUENCE [LARGE SCALE GENOMIC DNA]</scope>
    <source>
        <strain evidence="7 8">BN130099</strain>
    </source>
</reference>
<dbReference type="SUPFAM" id="SSF141072">
    <property type="entry name" value="CalX-like"/>
    <property type="match status" value="2"/>
</dbReference>
<dbReference type="Gene3D" id="2.130.10.30">
    <property type="entry name" value="Regulator of chromosome condensation 1/beta-lactamase-inhibitor protein II"/>
    <property type="match status" value="2"/>
</dbReference>
<dbReference type="PRINTS" id="PR00633">
    <property type="entry name" value="RCCNDNSATION"/>
</dbReference>
<evidence type="ECO:0000256" key="2">
    <source>
        <dbReference type="ARBA" id="ARBA00022737"/>
    </source>
</evidence>
<feature type="domain" description="Fibronectin type-III" evidence="6">
    <location>
        <begin position="410"/>
        <end position="501"/>
    </location>
</feature>
<dbReference type="InterPro" id="IPR009091">
    <property type="entry name" value="RCC1/BLIP-II"/>
</dbReference>
<dbReference type="Proteomes" id="UP000325003">
    <property type="component" value="Unassembled WGS sequence"/>
</dbReference>
<evidence type="ECO:0000313" key="8">
    <source>
        <dbReference type="Proteomes" id="UP000325003"/>
    </source>
</evidence>
<proteinExistence type="predicted"/>
<dbReference type="SUPFAM" id="SSF50985">
    <property type="entry name" value="RCC1/BLIP-II"/>
    <property type="match status" value="2"/>
</dbReference>
<dbReference type="InterPro" id="IPR000408">
    <property type="entry name" value="Reg_chr_condens"/>
</dbReference>
<keyword evidence="5" id="KW-0624">Polysaccharide degradation</keyword>
<dbReference type="PROSITE" id="PS50853">
    <property type="entry name" value="FN3"/>
    <property type="match status" value="1"/>
</dbReference>
<dbReference type="SMART" id="SM00060">
    <property type="entry name" value="FN3"/>
    <property type="match status" value="1"/>
</dbReference>
<keyword evidence="8" id="KW-1185">Reference proteome</keyword>
<dbReference type="PANTHER" id="PTHR22870">
    <property type="entry name" value="REGULATOR OF CHROMOSOME CONDENSATION"/>
    <property type="match status" value="1"/>
</dbReference>
<keyword evidence="3" id="KW-0106">Calcium</keyword>
<dbReference type="Gene3D" id="2.60.40.10">
    <property type="entry name" value="Immunoglobulins"/>
    <property type="match status" value="1"/>
</dbReference>
<dbReference type="InterPro" id="IPR003961">
    <property type="entry name" value="FN3_dom"/>
</dbReference>
<keyword evidence="1" id="KW-0732">Signal</keyword>
<dbReference type="CDD" id="cd00063">
    <property type="entry name" value="FN3"/>
    <property type="match status" value="1"/>
</dbReference>